<evidence type="ECO:0000313" key="1">
    <source>
        <dbReference type="EMBL" id="KAH6948596.1"/>
    </source>
</evidence>
<name>A0ACB7TQS0_HYAAI</name>
<organism evidence="1 2">
    <name type="scientific">Hyalomma asiaticum</name>
    <name type="common">Tick</name>
    <dbReference type="NCBI Taxonomy" id="266040"/>
    <lineage>
        <taxon>Eukaryota</taxon>
        <taxon>Metazoa</taxon>
        <taxon>Ecdysozoa</taxon>
        <taxon>Arthropoda</taxon>
        <taxon>Chelicerata</taxon>
        <taxon>Arachnida</taxon>
        <taxon>Acari</taxon>
        <taxon>Parasitiformes</taxon>
        <taxon>Ixodida</taxon>
        <taxon>Ixodoidea</taxon>
        <taxon>Ixodidae</taxon>
        <taxon>Hyalomminae</taxon>
        <taxon>Hyalomma</taxon>
    </lineage>
</organism>
<accession>A0ACB7TQS0</accession>
<dbReference type="EMBL" id="CM023481">
    <property type="protein sequence ID" value="KAH6948596.1"/>
    <property type="molecule type" value="Genomic_DNA"/>
</dbReference>
<sequence length="185" mass="20177">MATHRYTCVGFSAKIDWKSIEFLLPMPVYRICGVVPDMIFSLEGGHGSFEESRVSRDSSSQAYVGGCKSYCLNKVNGCNYVGAVSDMIEHYYSECSHHIVHCRSCKNPVARMNVLAHVRSGCKSDIQASNQAPSATVGGSSDADGSLSTLVSKIENLENFLLRRTNRLEEVLSERVSFAASAGSH</sequence>
<gene>
    <name evidence="1" type="ORF">HPB50_025192</name>
</gene>
<evidence type="ECO:0000313" key="2">
    <source>
        <dbReference type="Proteomes" id="UP000821845"/>
    </source>
</evidence>
<comment type="caution">
    <text evidence="1">The sequence shown here is derived from an EMBL/GenBank/DDBJ whole genome shotgun (WGS) entry which is preliminary data.</text>
</comment>
<dbReference type="Proteomes" id="UP000821845">
    <property type="component" value="Chromosome 1"/>
</dbReference>
<keyword evidence="2" id="KW-1185">Reference proteome</keyword>
<reference evidence="1" key="1">
    <citation type="submission" date="2020-05" db="EMBL/GenBank/DDBJ databases">
        <title>Large-scale comparative analyses of tick genomes elucidate their genetic diversity and vector capacities.</title>
        <authorList>
            <person name="Jia N."/>
            <person name="Wang J."/>
            <person name="Shi W."/>
            <person name="Du L."/>
            <person name="Sun Y."/>
            <person name="Zhan W."/>
            <person name="Jiang J."/>
            <person name="Wang Q."/>
            <person name="Zhang B."/>
            <person name="Ji P."/>
            <person name="Sakyi L.B."/>
            <person name="Cui X."/>
            <person name="Yuan T."/>
            <person name="Jiang B."/>
            <person name="Yang W."/>
            <person name="Lam T.T.-Y."/>
            <person name="Chang Q."/>
            <person name="Ding S."/>
            <person name="Wang X."/>
            <person name="Zhu J."/>
            <person name="Ruan X."/>
            <person name="Zhao L."/>
            <person name="Wei J."/>
            <person name="Que T."/>
            <person name="Du C."/>
            <person name="Cheng J."/>
            <person name="Dai P."/>
            <person name="Han X."/>
            <person name="Huang E."/>
            <person name="Gao Y."/>
            <person name="Liu J."/>
            <person name="Shao H."/>
            <person name="Ye R."/>
            <person name="Li L."/>
            <person name="Wei W."/>
            <person name="Wang X."/>
            <person name="Wang C."/>
            <person name="Yang T."/>
            <person name="Huo Q."/>
            <person name="Li W."/>
            <person name="Guo W."/>
            <person name="Chen H."/>
            <person name="Zhou L."/>
            <person name="Ni X."/>
            <person name="Tian J."/>
            <person name="Zhou Y."/>
            <person name="Sheng Y."/>
            <person name="Liu T."/>
            <person name="Pan Y."/>
            <person name="Xia L."/>
            <person name="Li J."/>
            <person name="Zhao F."/>
            <person name="Cao W."/>
        </authorList>
    </citation>
    <scope>NUCLEOTIDE SEQUENCE</scope>
    <source>
        <strain evidence="1">Hyas-2018</strain>
    </source>
</reference>
<protein>
    <submittedName>
        <fullName evidence="1">Uncharacterized protein</fullName>
    </submittedName>
</protein>
<proteinExistence type="predicted"/>